<keyword evidence="3" id="KW-1185">Reference proteome</keyword>
<name>A0A1I4SBF4_9BACT</name>
<feature type="domain" description="Molybdopterin-guanine dinucleotide biosynthesis protein B (MobB)" evidence="1">
    <location>
        <begin position="4"/>
        <end position="131"/>
    </location>
</feature>
<dbReference type="InterPro" id="IPR027417">
    <property type="entry name" value="P-loop_NTPase"/>
</dbReference>
<dbReference type="Gene3D" id="3.40.50.300">
    <property type="entry name" value="P-loop containing nucleotide triphosphate hydrolases"/>
    <property type="match status" value="1"/>
</dbReference>
<protein>
    <submittedName>
        <fullName evidence="2">Molybdopterin guanine dinucleotide biosynthesis accessory protein MobB</fullName>
    </submittedName>
</protein>
<dbReference type="InterPro" id="IPR004435">
    <property type="entry name" value="MobB_dom"/>
</dbReference>
<accession>A0A1I4SBF4</accession>
<dbReference type="InterPro" id="IPR052539">
    <property type="entry name" value="MGD_biosynthesis_adapter"/>
</dbReference>
<dbReference type="PANTHER" id="PTHR40072:SF1">
    <property type="entry name" value="MOLYBDOPTERIN-GUANINE DINUCLEOTIDE BIOSYNTHESIS ADAPTER PROTEIN"/>
    <property type="match status" value="1"/>
</dbReference>
<dbReference type="SUPFAM" id="SSF52540">
    <property type="entry name" value="P-loop containing nucleoside triphosphate hydrolases"/>
    <property type="match status" value="1"/>
</dbReference>
<evidence type="ECO:0000259" key="1">
    <source>
        <dbReference type="Pfam" id="PF03205"/>
    </source>
</evidence>
<dbReference type="GO" id="GO:0005525">
    <property type="term" value="F:GTP binding"/>
    <property type="evidence" value="ECO:0007669"/>
    <property type="project" value="InterPro"/>
</dbReference>
<proteinExistence type="predicted"/>
<evidence type="ECO:0000313" key="3">
    <source>
        <dbReference type="Proteomes" id="UP000199611"/>
    </source>
</evidence>
<evidence type="ECO:0000313" key="2">
    <source>
        <dbReference type="EMBL" id="SFM61828.1"/>
    </source>
</evidence>
<gene>
    <name evidence="2" type="ORF">SAMN05660836_00872</name>
</gene>
<dbReference type="STRING" id="39841.SAMN05660836_00872"/>
<dbReference type="NCBIfam" id="TIGR00176">
    <property type="entry name" value="mobB"/>
    <property type="match status" value="1"/>
</dbReference>
<organism evidence="2 3">
    <name type="scientific">Thermodesulforhabdus norvegica</name>
    <dbReference type="NCBI Taxonomy" id="39841"/>
    <lineage>
        <taxon>Bacteria</taxon>
        <taxon>Pseudomonadati</taxon>
        <taxon>Thermodesulfobacteriota</taxon>
        <taxon>Syntrophobacteria</taxon>
        <taxon>Syntrophobacterales</taxon>
        <taxon>Thermodesulforhabdaceae</taxon>
        <taxon>Thermodesulforhabdus</taxon>
    </lineage>
</organism>
<dbReference type="CDD" id="cd03116">
    <property type="entry name" value="MobB"/>
    <property type="match status" value="1"/>
</dbReference>
<dbReference type="RefSeq" id="WP_218148808.1">
    <property type="nucleotide sequence ID" value="NZ_FOUU01000002.1"/>
</dbReference>
<dbReference type="AlphaFoldDB" id="A0A1I4SBF4"/>
<dbReference type="PANTHER" id="PTHR40072">
    <property type="entry name" value="MOLYBDOPTERIN-GUANINE DINUCLEOTIDE BIOSYNTHESIS ADAPTER PROTEIN-RELATED"/>
    <property type="match status" value="1"/>
</dbReference>
<dbReference type="GO" id="GO:0006777">
    <property type="term" value="P:Mo-molybdopterin cofactor biosynthetic process"/>
    <property type="evidence" value="ECO:0007669"/>
    <property type="project" value="InterPro"/>
</dbReference>
<dbReference type="EMBL" id="FOUU01000002">
    <property type="protein sequence ID" value="SFM61828.1"/>
    <property type="molecule type" value="Genomic_DNA"/>
</dbReference>
<sequence>MIPVVCIVGAKKTGKTTLMEKLIPELRKRGHRVGTVKHDVHDFSIDHEGKDTWRHRQAGSRTVVISSPGKVAVIKEVSQEMTLSEIVQRFFWEEDIVIAEGYKNSPFPKIEVLSREKNIVPLCGVKDHLIATYGGAPEKSEVPHFGYDSVESLARLIEDRYLKSRKRRFVSVVADGKNIPLNDFVETIVGNTVEGLLKSLKGWGSPMQVTITLLNREATDKE</sequence>
<dbReference type="Pfam" id="PF03205">
    <property type="entry name" value="MobB"/>
    <property type="match status" value="1"/>
</dbReference>
<reference evidence="2 3" key="1">
    <citation type="submission" date="2016-10" db="EMBL/GenBank/DDBJ databases">
        <authorList>
            <person name="de Groot N.N."/>
        </authorList>
    </citation>
    <scope>NUCLEOTIDE SEQUENCE [LARGE SCALE GENOMIC DNA]</scope>
    <source>
        <strain evidence="2 3">DSM 9990</strain>
    </source>
</reference>
<dbReference type="Proteomes" id="UP000199611">
    <property type="component" value="Unassembled WGS sequence"/>
</dbReference>